<accession>A0A3G9K4Z5</accession>
<evidence type="ECO:0000313" key="1">
    <source>
        <dbReference type="EMBL" id="BBH49682.1"/>
    </source>
</evidence>
<dbReference type="EMBL" id="AP019367">
    <property type="protein sequence ID" value="BBH49682.1"/>
    <property type="molecule type" value="Genomic_DNA"/>
</dbReference>
<dbReference type="KEGG" id="pcat:Pcatena_02690"/>
<protein>
    <submittedName>
        <fullName evidence="1">Uncharacterized protein</fullName>
    </submittedName>
</protein>
<keyword evidence="2" id="KW-1185">Reference proteome</keyword>
<dbReference type="AlphaFoldDB" id="A0A3G9K4Z5"/>
<reference evidence="2" key="1">
    <citation type="submission" date="2018-11" db="EMBL/GenBank/DDBJ databases">
        <title>Comparative genomics of Parolsenella catena and Libanicoccus massiliensis: Reclassification of Libanicoccus massiliensis as Parolsenella massiliensis comb. nov.</title>
        <authorList>
            <person name="Sakamoto M."/>
            <person name="Ikeyama N."/>
            <person name="Murakami T."/>
            <person name="Mori H."/>
            <person name="Yuki M."/>
            <person name="Ohkuma M."/>
        </authorList>
    </citation>
    <scope>NUCLEOTIDE SEQUENCE [LARGE SCALE GENOMIC DNA]</scope>
    <source>
        <strain evidence="2">JCM 31932</strain>
    </source>
</reference>
<sequence length="129" mass="13539">MDDEQLLGCHPVLAAELGDGSAARVHEVLRHGEDDLARALLAADAHDGDLGAALALPVAGAQALPELLYGAESRVVAGVLVLLAWVAETRDEANLLWLCCWHALSLSSFMEKAARLSKRAAFGSTLALS</sequence>
<gene>
    <name evidence="1" type="ORF">Pcatena_02690</name>
</gene>
<proteinExistence type="predicted"/>
<dbReference type="Proteomes" id="UP000273154">
    <property type="component" value="Chromosome"/>
</dbReference>
<evidence type="ECO:0000313" key="2">
    <source>
        <dbReference type="Proteomes" id="UP000273154"/>
    </source>
</evidence>
<name>A0A3G9K4Z5_9ACTN</name>
<organism evidence="1 2">
    <name type="scientific">Parolsenella catena</name>
    <dbReference type="NCBI Taxonomy" id="2003188"/>
    <lineage>
        <taxon>Bacteria</taxon>
        <taxon>Bacillati</taxon>
        <taxon>Actinomycetota</taxon>
        <taxon>Coriobacteriia</taxon>
        <taxon>Coriobacteriales</taxon>
        <taxon>Atopobiaceae</taxon>
        <taxon>Parolsenella</taxon>
    </lineage>
</organism>